<name>A0A1G4VVC4_9FLAO</name>
<dbReference type="InterPro" id="IPR013783">
    <property type="entry name" value="Ig-like_fold"/>
</dbReference>
<dbReference type="eggNOG" id="COG3292">
    <property type="taxonomic scope" value="Bacteria"/>
</dbReference>
<dbReference type="EMBL" id="FMTY01000004">
    <property type="protein sequence ID" value="SCX12462.1"/>
    <property type="molecule type" value="Genomic_DNA"/>
</dbReference>
<gene>
    <name evidence="3" type="ORF">SAMN02927925_01802</name>
</gene>
<dbReference type="Gene3D" id="3.30.565.10">
    <property type="entry name" value="Histidine kinase-like ATPase, C-terminal domain"/>
    <property type="match status" value="1"/>
</dbReference>
<accession>A0A1G4VVC4</accession>
<dbReference type="Gene3D" id="2.60.40.10">
    <property type="entry name" value="Immunoglobulins"/>
    <property type="match status" value="1"/>
</dbReference>
<proteinExistence type="predicted"/>
<dbReference type="PANTHER" id="PTHR34220">
    <property type="entry name" value="SENSOR HISTIDINE KINASE YPDA"/>
    <property type="match status" value="1"/>
</dbReference>
<dbReference type="STRING" id="329186.SAMN02927925_01802"/>
<keyword evidence="1" id="KW-0472">Membrane</keyword>
<keyword evidence="1" id="KW-1133">Transmembrane helix</keyword>
<dbReference type="InterPro" id="IPR015943">
    <property type="entry name" value="WD40/YVTN_repeat-like_dom_sf"/>
</dbReference>
<dbReference type="RefSeq" id="WP_023575928.1">
    <property type="nucleotide sequence ID" value="NZ_CBCSBQ010000001.1"/>
</dbReference>
<feature type="domain" description="Signal transduction histidine kinase internal region" evidence="2">
    <location>
        <begin position="760"/>
        <end position="839"/>
    </location>
</feature>
<sequence>MRNFIHLLKTYSLLKQLITIFLLCILESAFGQNPYYHTINKSSGLPSNSVYDIFQDSKGFMWFATGKGLCRYDGNMVKTVSEDFQTSKSGSCISEDAYGRIWYENFDGYLYYVENGKLHALQQPVSMGFYKYGILKNKLFVIQSKSLIIYDLKTLKIIKTIPLGFKTLKFTCSDGSYFYAFAEEMHSFDENGNKTTIPLPENFEEEIGTPIIQNTSEGLFIASKYSNNYYFYQNGTFLKNRFPFSTEFIQNVASTEKNDWLCTTKGVIRLDRVTNTSKTYFNDSNVSSVFMDKQKNHWVSTINNGVYFIENFDTKLYEMTPRPIVLAHSETDLFIGTDKDALYKMELGNNKISSPYKGNSNHSVYQLTYDKSNEQLFFTSSKFKTFKREVRFEIAFAVKDIAPIDSKYYSYAASGISGIFAANKTQTSEWDSLFEKNKTEFEPNFNQAYLVPNANGKSTAYNPANKTIYYATNNGLMACSLKATKEIKYQNQTIHLTRIKCFRNNLYGVSNNEKVYVITSSNQITLFQLPKAMEGEKIEKIDLEKQYLYLYAANAIYEIDLVSEQFQKILTLTPDIDISDISLIDNKFYFASSKGIIVKERKKNKASIQPKLIIDEILINDMAIASGNIPELRHNENNIKINFSALSYIPNEKHEFFYKINNGNWNKLDHNTRSLILSALSPDVYTVHLKIGEEDNSPVQKIKFTIKNPIWLNPIVISVLGLGLLLLLHAYYKWQILKIEKRNALLLEKVNLEKNLNQSKLKAIKSQMNPHFFYNALNTLQSYILSNDKKQAVSYLSKFSSLTRTILEMTEKETLSVSEEAKTLGLYLDIEKARFDDDFSYDIKIGTTVDADNIKIPTMLLQPYVENAVKHGLLHKKGKKHLQIRFEKEDDVLKISIDDNGIGRQKSEELNAIKNKKHHSFATEAMQNRVTLLNQFNRKNITIQYTDKANTNNEPTGTLVVFEIPITY</sequence>
<organism evidence="3 4">
    <name type="scientific">Flavobacterium saliperosum</name>
    <dbReference type="NCBI Taxonomy" id="329186"/>
    <lineage>
        <taxon>Bacteria</taxon>
        <taxon>Pseudomonadati</taxon>
        <taxon>Bacteroidota</taxon>
        <taxon>Flavobacteriia</taxon>
        <taxon>Flavobacteriales</taxon>
        <taxon>Flavobacteriaceae</taxon>
        <taxon>Flavobacterium</taxon>
    </lineage>
</organism>
<dbReference type="GO" id="GO:0016020">
    <property type="term" value="C:membrane"/>
    <property type="evidence" value="ECO:0007669"/>
    <property type="project" value="InterPro"/>
</dbReference>
<reference evidence="3 4" key="1">
    <citation type="submission" date="2016-10" db="EMBL/GenBank/DDBJ databases">
        <authorList>
            <person name="de Groot N.N."/>
        </authorList>
    </citation>
    <scope>NUCLEOTIDE SEQUENCE [LARGE SCALE GENOMIC DNA]</scope>
    <source>
        <strain evidence="3 4">CGMCC 1.3801</strain>
    </source>
</reference>
<dbReference type="eggNOG" id="COG2972">
    <property type="taxonomic scope" value="Bacteria"/>
</dbReference>
<dbReference type="PANTHER" id="PTHR34220:SF7">
    <property type="entry name" value="SENSOR HISTIDINE KINASE YPDA"/>
    <property type="match status" value="1"/>
</dbReference>
<dbReference type="InterPro" id="IPR050640">
    <property type="entry name" value="Bact_2-comp_sensor_kinase"/>
</dbReference>
<evidence type="ECO:0000313" key="3">
    <source>
        <dbReference type="EMBL" id="SCX12462.1"/>
    </source>
</evidence>
<dbReference type="Gene3D" id="2.130.10.10">
    <property type="entry name" value="YVTN repeat-like/Quinoprotein amine dehydrogenase"/>
    <property type="match status" value="1"/>
</dbReference>
<dbReference type="Proteomes" id="UP000182124">
    <property type="component" value="Unassembled WGS sequence"/>
</dbReference>
<dbReference type="SUPFAM" id="SSF50998">
    <property type="entry name" value="Quinoprotein alcohol dehydrogenase-like"/>
    <property type="match status" value="1"/>
</dbReference>
<keyword evidence="1" id="KW-0812">Transmembrane</keyword>
<dbReference type="InterPro" id="IPR011110">
    <property type="entry name" value="Reg_prop"/>
</dbReference>
<dbReference type="InterPro" id="IPR010559">
    <property type="entry name" value="Sig_transdc_His_kin_internal"/>
</dbReference>
<dbReference type="SUPFAM" id="SSF55874">
    <property type="entry name" value="ATPase domain of HSP90 chaperone/DNA topoisomerase II/histidine kinase"/>
    <property type="match status" value="1"/>
</dbReference>
<evidence type="ECO:0000256" key="1">
    <source>
        <dbReference type="SAM" id="Phobius"/>
    </source>
</evidence>
<dbReference type="InterPro" id="IPR036890">
    <property type="entry name" value="HATPase_C_sf"/>
</dbReference>
<dbReference type="Pfam" id="PF06580">
    <property type="entry name" value="His_kinase"/>
    <property type="match status" value="1"/>
</dbReference>
<dbReference type="Pfam" id="PF07494">
    <property type="entry name" value="Reg_prop"/>
    <property type="match status" value="1"/>
</dbReference>
<dbReference type="InterPro" id="IPR011047">
    <property type="entry name" value="Quinoprotein_ADH-like_sf"/>
</dbReference>
<feature type="transmembrane region" description="Helical" evidence="1">
    <location>
        <begin position="710"/>
        <end position="732"/>
    </location>
</feature>
<evidence type="ECO:0000259" key="2">
    <source>
        <dbReference type="Pfam" id="PF06580"/>
    </source>
</evidence>
<dbReference type="AlphaFoldDB" id="A0A1G4VVC4"/>
<evidence type="ECO:0000313" key="4">
    <source>
        <dbReference type="Proteomes" id="UP000182124"/>
    </source>
</evidence>
<protein>
    <submittedName>
        <fullName evidence="3">Two component regulator propeller</fullName>
    </submittedName>
</protein>
<dbReference type="GO" id="GO:0000155">
    <property type="term" value="F:phosphorelay sensor kinase activity"/>
    <property type="evidence" value="ECO:0007669"/>
    <property type="project" value="InterPro"/>
</dbReference>